<keyword evidence="3" id="KW-1185">Reference proteome</keyword>
<proteinExistence type="predicted"/>
<dbReference type="Proteomes" id="UP001107558">
    <property type="component" value="Chromosome 2"/>
</dbReference>
<dbReference type="GO" id="GO:0004888">
    <property type="term" value="F:transmembrane signaling receptor activity"/>
    <property type="evidence" value="ECO:0007669"/>
    <property type="project" value="InterPro"/>
</dbReference>
<name>A0A9J6C3T2_POLVA</name>
<evidence type="ECO:0000313" key="3">
    <source>
        <dbReference type="Proteomes" id="UP001107558"/>
    </source>
</evidence>
<sequence>MKIIFVLIFLSVSSLIDAKHHHHHCHQYFDCDLGQIWDQESCSCKCISDESSCKNREIFDDYFCTCFCPYSRHHKCSDKNKQWSYINCDCVCKDEKARKACTNGRWSKSQCKCIPNTTTTSTTVKLTTTQQINTTQSVIESSTTQSATKISTTQTITNTTATQKVTNQQTTPVSITTIQPVTVISTISGQSTTTQIVTNTTATPQITETSTVTQTDATTISSSVSSSVQTAACSYFAIAYNNEESIDGISGGLGVDSKNCYVGITKVNGTILPGNLQTKDSIGYGLSYAYNGQFETLVKSSVSYLVPSPGCSCYFIPSTDPLPDNSILVSLNDAPNQLGVGSSIHHDNQYNLTSAVIGRIENGIFYYYNGFDGNEVNVTNYNKLVCSPNNIPITTISPSGSTNSTSTSSDPATQLATLNAKIDALETQLVSNDAQIALEFSSFDNEIQALINDSTTLPKDIPALQQLHSLLTENPNNYTGARRKRQAASTVVCDGIALSVQNLQNFLSMRQSIYSYYTSFLNRIFQVYAAAKHLRLPSDVSISLALFNGFLKIMQDDTKELKLVLTALKILQTTVCPTTPSQSTTFATTKAPTCSYGVKTYNGETSINGIISGQGVDGSPIYAGFTTVNGIIVPGSLQTSNTIGNGLCYAYGNQHDCFVTKNVSYIVNTPDCNCYFINKDDPIPNNGYLVTFNDGANLFGVGVFSLSNAFFNMSLTATGTIDVNSNSLYYFNAFNLIVSTTTNFTKLICAPPSSTTSSPSVSTTTAFQVTNPSAQFANLTAQSVLIQTGLAAIDTELVALFGALSLQFKSIIINPLTDAATVTALQQFVAILDQDPSTYTTLSPARRKRQTVECAADTLVEQNLDTYLKNRQPRILYYNNFHNRIFKVYQSNPNMTIPATFSVFVVSFNGLLKQLNDNTNNLNTILSQMKILLPYICNPPTTTTSIPSICTYFKDLKAANNGTYLKTLCWKVLLLRVHLQVTLAKNTGISIWINGQQVPIIGSWVGYLGLIQVNILNTDWPSSFYSNTLNRMQITNSGGAFVTKAADPTATASFICETLTAIPYI</sequence>
<evidence type="ECO:0000256" key="1">
    <source>
        <dbReference type="SAM" id="SignalP"/>
    </source>
</evidence>
<dbReference type="PANTHER" id="PTHR35265">
    <property type="entry name" value="LEUKOSIALIN"/>
    <property type="match status" value="1"/>
</dbReference>
<feature type="signal peptide" evidence="1">
    <location>
        <begin position="1"/>
        <end position="18"/>
    </location>
</feature>
<dbReference type="PANTHER" id="PTHR35265:SF1">
    <property type="entry name" value="LEUKOSIALIN"/>
    <property type="match status" value="1"/>
</dbReference>
<dbReference type="EMBL" id="JADBJN010000002">
    <property type="protein sequence ID" value="KAG5676475.1"/>
    <property type="molecule type" value="Genomic_DNA"/>
</dbReference>
<gene>
    <name evidence="2" type="ORF">PVAND_006306</name>
</gene>
<reference evidence="2" key="1">
    <citation type="submission" date="2021-03" db="EMBL/GenBank/DDBJ databases">
        <title>Chromosome level genome of the anhydrobiotic midge Polypedilum vanderplanki.</title>
        <authorList>
            <person name="Yoshida Y."/>
            <person name="Kikawada T."/>
            <person name="Gusev O."/>
        </authorList>
    </citation>
    <scope>NUCLEOTIDE SEQUENCE</scope>
    <source>
        <strain evidence="2">NIAS01</strain>
        <tissue evidence="2">Whole body or cell culture</tissue>
    </source>
</reference>
<evidence type="ECO:0000313" key="2">
    <source>
        <dbReference type="EMBL" id="KAG5676475.1"/>
    </source>
</evidence>
<dbReference type="InterPro" id="IPR038829">
    <property type="entry name" value="Leukosialin"/>
</dbReference>
<comment type="caution">
    <text evidence="2">The sequence shown here is derived from an EMBL/GenBank/DDBJ whole genome shotgun (WGS) entry which is preliminary data.</text>
</comment>
<feature type="chain" id="PRO_5039951616" evidence="1">
    <location>
        <begin position="19"/>
        <end position="1065"/>
    </location>
</feature>
<organism evidence="2 3">
    <name type="scientific">Polypedilum vanderplanki</name>
    <name type="common">Sleeping chironomid midge</name>
    <dbReference type="NCBI Taxonomy" id="319348"/>
    <lineage>
        <taxon>Eukaryota</taxon>
        <taxon>Metazoa</taxon>
        <taxon>Ecdysozoa</taxon>
        <taxon>Arthropoda</taxon>
        <taxon>Hexapoda</taxon>
        <taxon>Insecta</taxon>
        <taxon>Pterygota</taxon>
        <taxon>Neoptera</taxon>
        <taxon>Endopterygota</taxon>
        <taxon>Diptera</taxon>
        <taxon>Nematocera</taxon>
        <taxon>Chironomoidea</taxon>
        <taxon>Chironomidae</taxon>
        <taxon>Chironominae</taxon>
        <taxon>Polypedilum</taxon>
        <taxon>Polypedilum</taxon>
    </lineage>
</organism>
<accession>A0A9J6C3T2</accession>
<keyword evidence="1" id="KW-0732">Signal</keyword>
<dbReference type="AlphaFoldDB" id="A0A9J6C3T2"/>
<protein>
    <submittedName>
        <fullName evidence="2">Uncharacterized protein</fullName>
    </submittedName>
</protein>